<dbReference type="Pfam" id="PF06441">
    <property type="entry name" value="EHN"/>
    <property type="match status" value="1"/>
</dbReference>
<dbReference type="SUPFAM" id="SSF53474">
    <property type="entry name" value="alpha/beta-Hydrolases"/>
    <property type="match status" value="1"/>
</dbReference>
<protein>
    <recommendedName>
        <fullName evidence="5">Epoxide hydrolase N-terminal domain-containing protein</fullName>
    </recommendedName>
</protein>
<evidence type="ECO:0000256" key="3">
    <source>
        <dbReference type="ARBA" id="ARBA00022801"/>
    </source>
</evidence>
<name>A0A0C9VA92_SPHS4</name>
<proteinExistence type="inferred from homology"/>
<dbReference type="PIRSF" id="PIRSF001112">
    <property type="entry name" value="Epoxide_hydrolase"/>
    <property type="match status" value="1"/>
</dbReference>
<evidence type="ECO:0000256" key="1">
    <source>
        <dbReference type="ARBA" id="ARBA00010088"/>
    </source>
</evidence>
<dbReference type="PANTHER" id="PTHR21661">
    <property type="entry name" value="EPOXIDE HYDROLASE 1-RELATED"/>
    <property type="match status" value="1"/>
</dbReference>
<dbReference type="InterPro" id="IPR010497">
    <property type="entry name" value="Epoxide_hydro_N"/>
</dbReference>
<keyword evidence="3" id="KW-0378">Hydrolase</keyword>
<feature type="active site" description="Proton acceptor" evidence="4">
    <location>
        <position position="385"/>
    </location>
</feature>
<dbReference type="InterPro" id="IPR000639">
    <property type="entry name" value="Epox_hydrolase-like"/>
</dbReference>
<sequence>FTISVLDEVLSDLKVRLNLAHFLVNIDLPPSDEWAYGTPEHRVKDLVEHWKTSFDWRRIEADINAKLPQFTTPIDAGEPHGDLDIHFVHKRSNNPHVVPLLFVHGWPGNFLEVSKILEPLINPSDAKSPSFHVVAPSLPGYVFSEASKYPGIGLNATSGIFDRLTKKLGYNHYIAQGGDCKSMRSQTAAYMLPCSHSIRHVDSCRGTHTNLQIVTPTFGRNPLIMLRTILGFIGLPGGYPSHEMKDLKDAQESVEGRIGYVRIQSTKPQTLAYGLTESPTGLLAWIYEKLYDRSDNYPWSSDEIITWVMLYWISIAGPVGSVRYYKENKPGTGDAGSEAVKVNLATSKVPIGVSVFPKELFKPPEGWAGIAQSMKYFKRHDSGDHFAAYEKPVFFKPFA</sequence>
<reference evidence="6 7" key="1">
    <citation type="submission" date="2014-06" db="EMBL/GenBank/DDBJ databases">
        <title>Evolutionary Origins and Diversification of the Mycorrhizal Mutualists.</title>
        <authorList>
            <consortium name="DOE Joint Genome Institute"/>
            <consortium name="Mycorrhizal Genomics Consortium"/>
            <person name="Kohler A."/>
            <person name="Kuo A."/>
            <person name="Nagy L.G."/>
            <person name="Floudas D."/>
            <person name="Copeland A."/>
            <person name="Barry K.W."/>
            <person name="Cichocki N."/>
            <person name="Veneault-Fourrey C."/>
            <person name="LaButti K."/>
            <person name="Lindquist E.A."/>
            <person name="Lipzen A."/>
            <person name="Lundell T."/>
            <person name="Morin E."/>
            <person name="Murat C."/>
            <person name="Riley R."/>
            <person name="Ohm R."/>
            <person name="Sun H."/>
            <person name="Tunlid A."/>
            <person name="Henrissat B."/>
            <person name="Grigoriev I.V."/>
            <person name="Hibbett D.S."/>
            <person name="Martin F."/>
        </authorList>
    </citation>
    <scope>NUCLEOTIDE SEQUENCE [LARGE SCALE GENOMIC DNA]</scope>
    <source>
        <strain evidence="6 7">SS14</strain>
    </source>
</reference>
<dbReference type="GO" id="GO:0004301">
    <property type="term" value="F:epoxide hydrolase activity"/>
    <property type="evidence" value="ECO:0007669"/>
    <property type="project" value="TreeGrafter"/>
</dbReference>
<evidence type="ECO:0000256" key="2">
    <source>
        <dbReference type="ARBA" id="ARBA00022797"/>
    </source>
</evidence>
<gene>
    <name evidence="6" type="ORF">M422DRAFT_182277</name>
</gene>
<comment type="similarity">
    <text evidence="1">Belongs to the peptidase S33 family.</text>
</comment>
<evidence type="ECO:0000313" key="6">
    <source>
        <dbReference type="EMBL" id="KIJ34261.1"/>
    </source>
</evidence>
<evidence type="ECO:0000259" key="5">
    <source>
        <dbReference type="Pfam" id="PF06441"/>
    </source>
</evidence>
<dbReference type="EMBL" id="KN837201">
    <property type="protein sequence ID" value="KIJ34261.1"/>
    <property type="molecule type" value="Genomic_DNA"/>
</dbReference>
<evidence type="ECO:0000256" key="4">
    <source>
        <dbReference type="PIRSR" id="PIRSR001112-1"/>
    </source>
</evidence>
<evidence type="ECO:0000313" key="7">
    <source>
        <dbReference type="Proteomes" id="UP000054279"/>
    </source>
</evidence>
<feature type="active site" description="Proton donor" evidence="4">
    <location>
        <position position="325"/>
    </location>
</feature>
<feature type="non-terminal residue" evidence="6">
    <location>
        <position position="1"/>
    </location>
</feature>
<accession>A0A0C9VA92</accession>
<dbReference type="PANTHER" id="PTHR21661:SF35">
    <property type="entry name" value="EPOXIDE HYDROLASE"/>
    <property type="match status" value="1"/>
</dbReference>
<dbReference type="OrthoDB" id="7130006at2759"/>
<feature type="domain" description="Epoxide hydrolase N-terminal" evidence="5">
    <location>
        <begin position="1"/>
        <end position="113"/>
    </location>
</feature>
<dbReference type="AlphaFoldDB" id="A0A0C9VA92"/>
<feature type="active site" description="Nucleophile" evidence="4">
    <location>
        <position position="179"/>
    </location>
</feature>
<dbReference type="HOGENOM" id="CLU_019414_0_2_1"/>
<keyword evidence="7" id="KW-1185">Reference proteome</keyword>
<dbReference type="PRINTS" id="PR00412">
    <property type="entry name" value="EPOXHYDRLASE"/>
</dbReference>
<dbReference type="InterPro" id="IPR029058">
    <property type="entry name" value="AB_hydrolase_fold"/>
</dbReference>
<keyword evidence="2" id="KW-0058">Aromatic hydrocarbons catabolism</keyword>
<dbReference type="Gene3D" id="3.40.50.1820">
    <property type="entry name" value="alpha/beta hydrolase"/>
    <property type="match status" value="1"/>
</dbReference>
<dbReference type="InterPro" id="IPR016292">
    <property type="entry name" value="Epoxide_hydrolase"/>
</dbReference>
<dbReference type="Proteomes" id="UP000054279">
    <property type="component" value="Unassembled WGS sequence"/>
</dbReference>
<organism evidence="6 7">
    <name type="scientific">Sphaerobolus stellatus (strain SS14)</name>
    <dbReference type="NCBI Taxonomy" id="990650"/>
    <lineage>
        <taxon>Eukaryota</taxon>
        <taxon>Fungi</taxon>
        <taxon>Dikarya</taxon>
        <taxon>Basidiomycota</taxon>
        <taxon>Agaricomycotina</taxon>
        <taxon>Agaricomycetes</taxon>
        <taxon>Phallomycetidae</taxon>
        <taxon>Geastrales</taxon>
        <taxon>Sphaerobolaceae</taxon>
        <taxon>Sphaerobolus</taxon>
    </lineage>
</organism>
<dbReference type="GO" id="GO:0097176">
    <property type="term" value="P:epoxide metabolic process"/>
    <property type="evidence" value="ECO:0007669"/>
    <property type="project" value="TreeGrafter"/>
</dbReference>